<feature type="transmembrane region" description="Helical" evidence="1">
    <location>
        <begin position="6"/>
        <end position="26"/>
    </location>
</feature>
<organism evidence="3 4">
    <name type="scientific">Diplogelasinospora grovesii</name>
    <dbReference type="NCBI Taxonomy" id="303347"/>
    <lineage>
        <taxon>Eukaryota</taxon>
        <taxon>Fungi</taxon>
        <taxon>Dikarya</taxon>
        <taxon>Ascomycota</taxon>
        <taxon>Pezizomycotina</taxon>
        <taxon>Sordariomycetes</taxon>
        <taxon>Sordariomycetidae</taxon>
        <taxon>Sordariales</taxon>
        <taxon>Diplogelasinosporaceae</taxon>
        <taxon>Diplogelasinospora</taxon>
    </lineage>
</organism>
<dbReference type="Pfam" id="PF03178">
    <property type="entry name" value="CPSF_A"/>
    <property type="match status" value="1"/>
</dbReference>
<keyword evidence="4" id="KW-1185">Reference proteome</keyword>
<proteinExistence type="predicted"/>
<comment type="caution">
    <text evidence="3">The sequence shown here is derived from an EMBL/GenBank/DDBJ whole genome shotgun (WGS) entry which is preliminary data.</text>
</comment>
<dbReference type="GO" id="GO:0003676">
    <property type="term" value="F:nucleic acid binding"/>
    <property type="evidence" value="ECO:0007669"/>
    <property type="project" value="InterPro"/>
</dbReference>
<evidence type="ECO:0000256" key="1">
    <source>
        <dbReference type="SAM" id="Phobius"/>
    </source>
</evidence>
<dbReference type="Gene3D" id="2.130.10.10">
    <property type="entry name" value="YVTN repeat-like/Quinoprotein amine dehydrogenase"/>
    <property type="match status" value="1"/>
</dbReference>
<keyword evidence="1" id="KW-0812">Transmembrane</keyword>
<evidence type="ECO:0000259" key="2">
    <source>
        <dbReference type="Pfam" id="PF03178"/>
    </source>
</evidence>
<dbReference type="Proteomes" id="UP001303473">
    <property type="component" value="Unassembled WGS sequence"/>
</dbReference>
<reference evidence="4" key="1">
    <citation type="journal article" date="2023" name="Mol. Phylogenet. Evol.">
        <title>Genome-scale phylogeny and comparative genomics of the fungal order Sordariales.</title>
        <authorList>
            <person name="Hensen N."/>
            <person name="Bonometti L."/>
            <person name="Westerberg I."/>
            <person name="Brannstrom I.O."/>
            <person name="Guillou S."/>
            <person name="Cros-Aarteil S."/>
            <person name="Calhoun S."/>
            <person name="Haridas S."/>
            <person name="Kuo A."/>
            <person name="Mondo S."/>
            <person name="Pangilinan J."/>
            <person name="Riley R."/>
            <person name="LaButti K."/>
            <person name="Andreopoulos B."/>
            <person name="Lipzen A."/>
            <person name="Chen C."/>
            <person name="Yan M."/>
            <person name="Daum C."/>
            <person name="Ng V."/>
            <person name="Clum A."/>
            <person name="Steindorff A."/>
            <person name="Ohm R.A."/>
            <person name="Martin F."/>
            <person name="Silar P."/>
            <person name="Natvig D.O."/>
            <person name="Lalanne C."/>
            <person name="Gautier V."/>
            <person name="Ament-Velasquez S.L."/>
            <person name="Kruys A."/>
            <person name="Hutchinson M.I."/>
            <person name="Powell A.J."/>
            <person name="Barry K."/>
            <person name="Miller A.N."/>
            <person name="Grigoriev I.V."/>
            <person name="Debuchy R."/>
            <person name="Gladieux P."/>
            <person name="Hiltunen Thoren M."/>
            <person name="Johannesson H."/>
        </authorList>
    </citation>
    <scope>NUCLEOTIDE SEQUENCE [LARGE SCALE GENOMIC DNA]</scope>
    <source>
        <strain evidence="4">CBS 340.73</strain>
    </source>
</reference>
<keyword evidence="1" id="KW-1133">Transmembrane helix</keyword>
<keyword evidence="1" id="KW-0472">Membrane</keyword>
<evidence type="ECO:0000313" key="3">
    <source>
        <dbReference type="EMBL" id="KAK3933627.1"/>
    </source>
</evidence>
<gene>
    <name evidence="3" type="ORF">QBC46DRAFT_432346</name>
</gene>
<name>A0AAN6MXB4_9PEZI</name>
<feature type="domain" description="RSE1/DDB1/CPSF1 C-terminal" evidence="2">
    <location>
        <begin position="67"/>
        <end position="129"/>
    </location>
</feature>
<accession>A0AAN6MXB4</accession>
<dbReference type="AlphaFoldDB" id="A0AAN6MXB4"/>
<dbReference type="GO" id="GO:0005634">
    <property type="term" value="C:nucleus"/>
    <property type="evidence" value="ECO:0007669"/>
    <property type="project" value="InterPro"/>
</dbReference>
<evidence type="ECO:0000313" key="4">
    <source>
        <dbReference type="Proteomes" id="UP001303473"/>
    </source>
</evidence>
<sequence length="176" mass="20004">MSIHTFFYRLFASIVFDVILSLRILFLPPRRSAGQVPRKTEPATPHKALRILTVTTQLPPARPFRHVVYKAESNKLIPFAHDTINRWTTCTAIVDYESVAGGDKFGNLWILRCPGRVSQETDDQQRCPRHRDTSYKTTGQFAKQTSTAAASIRVRNLLNNDGKTRVRGDGYRRGDC</sequence>
<dbReference type="EMBL" id="MU854104">
    <property type="protein sequence ID" value="KAK3933627.1"/>
    <property type="molecule type" value="Genomic_DNA"/>
</dbReference>
<dbReference type="InterPro" id="IPR004871">
    <property type="entry name" value="RSE1/DDB1/CPSF1_C"/>
</dbReference>
<dbReference type="InterPro" id="IPR015943">
    <property type="entry name" value="WD40/YVTN_repeat-like_dom_sf"/>
</dbReference>
<protein>
    <submittedName>
        <fullName evidence="3">CPSF A subunit region-domain-containing protein</fullName>
    </submittedName>
</protein>